<evidence type="ECO:0000313" key="7">
    <source>
        <dbReference type="EMBL" id="KAI5082630.1"/>
    </source>
</evidence>
<accession>A0A9D4ZRK4</accession>
<feature type="compositionally biased region" description="Basic and acidic residues" evidence="5">
    <location>
        <begin position="300"/>
        <end position="311"/>
    </location>
</feature>
<dbReference type="PANTHER" id="PTHR47361">
    <property type="entry name" value="RING/U-BOX SUPERFAMILY PROTEIN"/>
    <property type="match status" value="1"/>
</dbReference>
<dbReference type="InterPro" id="IPR001841">
    <property type="entry name" value="Znf_RING"/>
</dbReference>
<dbReference type="Gene3D" id="3.30.40.10">
    <property type="entry name" value="Zinc/RING finger domain, C3HC4 (zinc finger)"/>
    <property type="match status" value="1"/>
</dbReference>
<feature type="region of interest" description="Disordered" evidence="5">
    <location>
        <begin position="269"/>
        <end position="311"/>
    </location>
</feature>
<comment type="caution">
    <text evidence="7">The sequence shown here is derived from an EMBL/GenBank/DDBJ whole genome shotgun (WGS) entry which is preliminary data.</text>
</comment>
<evidence type="ECO:0000313" key="8">
    <source>
        <dbReference type="Proteomes" id="UP000886520"/>
    </source>
</evidence>
<dbReference type="AlphaFoldDB" id="A0A9D4ZRK4"/>
<proteinExistence type="predicted"/>
<evidence type="ECO:0000256" key="1">
    <source>
        <dbReference type="ARBA" id="ARBA00022723"/>
    </source>
</evidence>
<dbReference type="EMBL" id="JABFUD020000003">
    <property type="protein sequence ID" value="KAI5082630.1"/>
    <property type="molecule type" value="Genomic_DNA"/>
</dbReference>
<name>A0A9D4ZRK4_ADICA</name>
<dbReference type="PROSITE" id="PS50089">
    <property type="entry name" value="ZF_RING_2"/>
    <property type="match status" value="1"/>
</dbReference>
<keyword evidence="8" id="KW-1185">Reference proteome</keyword>
<keyword evidence="3" id="KW-0862">Zinc</keyword>
<sequence length="311" mass="34264">MAGMDASTALMGNVECEGSGRIANMKRMCVPLSTTLSVEDVASDAGTDNPSEQGLVSFATTSMDNGFDMLCVQPKLGVNDEVPGSSAILDNVGDCATVGHPSGVEHLCSLTLNLEKGKNLIEFLGTKVTQLCAICHDKIKAEETAEIKGCEHSYCVTCILRWASYKTEPWCPQCRLPFSSLYVYRALDGSLSDYMFEESVCLLLRAFWFKPLVVQEPEEQDDYQDDYDACEESYYTSSLRLGNRRWGDSGYVRAGRREARPVVARQVIESGGGVSSSSRQAKGKEQVKEAVGRRARRAQKREQLDKMSSKK</sequence>
<evidence type="ECO:0000256" key="3">
    <source>
        <dbReference type="ARBA" id="ARBA00022833"/>
    </source>
</evidence>
<evidence type="ECO:0000256" key="2">
    <source>
        <dbReference type="ARBA" id="ARBA00022771"/>
    </source>
</evidence>
<evidence type="ECO:0000256" key="5">
    <source>
        <dbReference type="SAM" id="MobiDB-lite"/>
    </source>
</evidence>
<dbReference type="InterPro" id="IPR013083">
    <property type="entry name" value="Znf_RING/FYVE/PHD"/>
</dbReference>
<feature type="domain" description="RING-type" evidence="6">
    <location>
        <begin position="132"/>
        <end position="175"/>
    </location>
</feature>
<dbReference type="Proteomes" id="UP000886520">
    <property type="component" value="Chromosome 2"/>
</dbReference>
<evidence type="ECO:0000259" key="6">
    <source>
        <dbReference type="PROSITE" id="PS50089"/>
    </source>
</evidence>
<protein>
    <recommendedName>
        <fullName evidence="6">RING-type domain-containing protein</fullName>
    </recommendedName>
</protein>
<evidence type="ECO:0000256" key="4">
    <source>
        <dbReference type="PROSITE-ProRule" id="PRU00175"/>
    </source>
</evidence>
<dbReference type="InterPro" id="IPR017907">
    <property type="entry name" value="Znf_RING_CS"/>
</dbReference>
<feature type="compositionally biased region" description="Basic and acidic residues" evidence="5">
    <location>
        <begin position="282"/>
        <end position="292"/>
    </location>
</feature>
<dbReference type="SUPFAM" id="SSF57850">
    <property type="entry name" value="RING/U-box"/>
    <property type="match status" value="1"/>
</dbReference>
<organism evidence="7 8">
    <name type="scientific">Adiantum capillus-veneris</name>
    <name type="common">Maidenhair fern</name>
    <dbReference type="NCBI Taxonomy" id="13818"/>
    <lineage>
        <taxon>Eukaryota</taxon>
        <taxon>Viridiplantae</taxon>
        <taxon>Streptophyta</taxon>
        <taxon>Embryophyta</taxon>
        <taxon>Tracheophyta</taxon>
        <taxon>Polypodiopsida</taxon>
        <taxon>Polypodiidae</taxon>
        <taxon>Polypodiales</taxon>
        <taxon>Pteridineae</taxon>
        <taxon>Pteridaceae</taxon>
        <taxon>Vittarioideae</taxon>
        <taxon>Adiantum</taxon>
    </lineage>
</organism>
<dbReference type="OrthoDB" id="1935339at2759"/>
<dbReference type="PANTHER" id="PTHR47361:SF4">
    <property type="entry name" value="RING_U-BOX SUPERFAMILY PROTEIN"/>
    <property type="match status" value="1"/>
</dbReference>
<dbReference type="Pfam" id="PF13639">
    <property type="entry name" value="zf-RING_2"/>
    <property type="match status" value="1"/>
</dbReference>
<dbReference type="PROSITE" id="PS00518">
    <property type="entry name" value="ZF_RING_1"/>
    <property type="match status" value="1"/>
</dbReference>
<reference evidence="7" key="1">
    <citation type="submission" date="2021-01" db="EMBL/GenBank/DDBJ databases">
        <title>Adiantum capillus-veneris genome.</title>
        <authorList>
            <person name="Fang Y."/>
            <person name="Liao Q."/>
        </authorList>
    </citation>
    <scope>NUCLEOTIDE SEQUENCE</scope>
    <source>
        <strain evidence="7">H3</strain>
        <tissue evidence="7">Leaf</tissue>
    </source>
</reference>
<dbReference type="SMART" id="SM00184">
    <property type="entry name" value="RING"/>
    <property type="match status" value="1"/>
</dbReference>
<gene>
    <name evidence="7" type="ORF">GOP47_0002373</name>
</gene>
<keyword evidence="1" id="KW-0479">Metal-binding</keyword>
<keyword evidence="2 4" id="KW-0863">Zinc-finger</keyword>
<dbReference type="GO" id="GO:0008270">
    <property type="term" value="F:zinc ion binding"/>
    <property type="evidence" value="ECO:0007669"/>
    <property type="project" value="UniProtKB-KW"/>
</dbReference>